<dbReference type="AlphaFoldDB" id="A0A6P1MAE8"/>
<dbReference type="PROSITE" id="PS51688">
    <property type="entry name" value="ICA"/>
    <property type="match status" value="1"/>
</dbReference>
<gene>
    <name evidence="2" type="ORF">GT409_08665</name>
</gene>
<accession>A0A6P1MAE8</accession>
<sequence>MRKQIAVSGWAVLVGAGLVGADQLINDDLVVGSSLAIGTDAVNGENFGFDTVRLKENNLRIHFQDTSTSGSFPTRDWRIIINDSGNGGANYFAIEDSDAGRQVFRVEANAPSSSLYVEDSGQIGLGTDNPAEDLHIAAGDTPTIRLDQDGSAGWSRYLWDVAGNEANFFIRDVTGGGALPFRVFPGGTENNLVLRDGKVGVGLLSPNAMLHVEATNNAVGLIIGPSGTIASNTLHVAGSAYIGGTLTIASSRALKENIDPISTDEAMAAFAQLEPVYYNYIGDDETQLGFIAEDVPEIVASNGRNGLSPMDFSALLTRVVQEQGRREAELTAQVEAQSALIESLSTRLELLEQQNRGE</sequence>
<organism evidence="2 3">
    <name type="scientific">Tichowtungia aerotolerans</name>
    <dbReference type="NCBI Taxonomy" id="2697043"/>
    <lineage>
        <taxon>Bacteria</taxon>
        <taxon>Pseudomonadati</taxon>
        <taxon>Kiritimatiellota</taxon>
        <taxon>Tichowtungiia</taxon>
        <taxon>Tichowtungiales</taxon>
        <taxon>Tichowtungiaceae</taxon>
        <taxon>Tichowtungia</taxon>
    </lineage>
</organism>
<dbReference type="Pfam" id="PF13884">
    <property type="entry name" value="Peptidase_S74"/>
    <property type="match status" value="1"/>
</dbReference>
<dbReference type="InterPro" id="IPR030392">
    <property type="entry name" value="S74_ICA"/>
</dbReference>
<dbReference type="Proteomes" id="UP000464954">
    <property type="component" value="Chromosome"/>
</dbReference>
<protein>
    <recommendedName>
        <fullName evidence="1">Peptidase S74 domain-containing protein</fullName>
    </recommendedName>
</protein>
<evidence type="ECO:0000259" key="1">
    <source>
        <dbReference type="PROSITE" id="PS51688"/>
    </source>
</evidence>
<feature type="domain" description="Peptidase S74" evidence="1">
    <location>
        <begin position="250"/>
        <end position="355"/>
    </location>
</feature>
<dbReference type="EMBL" id="CP047593">
    <property type="protein sequence ID" value="QHI69524.1"/>
    <property type="molecule type" value="Genomic_DNA"/>
</dbReference>
<dbReference type="KEGG" id="taer:GT409_08665"/>
<evidence type="ECO:0000313" key="3">
    <source>
        <dbReference type="Proteomes" id="UP000464954"/>
    </source>
</evidence>
<name>A0A6P1MAE8_9BACT</name>
<dbReference type="RefSeq" id="WP_160628706.1">
    <property type="nucleotide sequence ID" value="NZ_CP047593.1"/>
</dbReference>
<reference evidence="2 3" key="1">
    <citation type="submission" date="2020-01" db="EMBL/GenBank/DDBJ databases">
        <title>Ponticoccus aerotolerans gen. nov., sp. nov., an anaerobic bacterium and proposal of Ponticoccusceae fam. nov., Ponticoccusles ord. nov. and Ponticoccuse classis nov. in the phylum Kiritimatiellaeota.</title>
        <authorList>
            <person name="Zhou L.Y."/>
            <person name="Du Z.J."/>
        </authorList>
    </citation>
    <scope>NUCLEOTIDE SEQUENCE [LARGE SCALE GENOMIC DNA]</scope>
    <source>
        <strain evidence="2 3">S-5007</strain>
    </source>
</reference>
<evidence type="ECO:0000313" key="2">
    <source>
        <dbReference type="EMBL" id="QHI69524.1"/>
    </source>
</evidence>
<proteinExistence type="predicted"/>
<keyword evidence="3" id="KW-1185">Reference proteome</keyword>